<evidence type="ECO:0000259" key="3">
    <source>
        <dbReference type="PROSITE" id="PS51677"/>
    </source>
</evidence>
<dbReference type="SUPFAM" id="SSF88713">
    <property type="entry name" value="Glycoside hydrolase/deacetylase"/>
    <property type="match status" value="1"/>
</dbReference>
<dbReference type="RefSeq" id="WP_076766035.1">
    <property type="nucleotide sequence ID" value="NZ_CP049740.1"/>
</dbReference>
<keyword evidence="2" id="KW-0732">Signal</keyword>
<organism evidence="4 5">
    <name type="scientific">Jeotgalibaca arthritidis</name>
    <dbReference type="NCBI Taxonomy" id="1868794"/>
    <lineage>
        <taxon>Bacteria</taxon>
        <taxon>Bacillati</taxon>
        <taxon>Bacillota</taxon>
        <taxon>Bacilli</taxon>
        <taxon>Lactobacillales</taxon>
        <taxon>Carnobacteriaceae</taxon>
        <taxon>Jeotgalibaca</taxon>
    </lineage>
</organism>
<dbReference type="KEGG" id="jar:G7057_11075"/>
<protein>
    <submittedName>
        <fullName evidence="4">Polysaccharide deacetylase family protein</fullName>
    </submittedName>
</protein>
<dbReference type="GO" id="GO:0016810">
    <property type="term" value="F:hydrolase activity, acting on carbon-nitrogen (but not peptide) bonds"/>
    <property type="evidence" value="ECO:0007669"/>
    <property type="project" value="InterPro"/>
</dbReference>
<dbReference type="PANTHER" id="PTHR10587">
    <property type="entry name" value="GLYCOSYL TRANSFERASE-RELATED"/>
    <property type="match status" value="1"/>
</dbReference>
<dbReference type="GO" id="GO:0005975">
    <property type="term" value="P:carbohydrate metabolic process"/>
    <property type="evidence" value="ECO:0007669"/>
    <property type="project" value="InterPro"/>
</dbReference>
<dbReference type="CDD" id="cd10917">
    <property type="entry name" value="CE4_NodB_like_6s_7s"/>
    <property type="match status" value="1"/>
</dbReference>
<evidence type="ECO:0000256" key="1">
    <source>
        <dbReference type="SAM" id="MobiDB-lite"/>
    </source>
</evidence>
<gene>
    <name evidence="4" type="ORF">G7057_11075</name>
</gene>
<dbReference type="Pfam" id="PF01522">
    <property type="entry name" value="Polysacc_deac_1"/>
    <property type="match status" value="1"/>
</dbReference>
<keyword evidence="5" id="KW-1185">Reference proteome</keyword>
<dbReference type="EMBL" id="CP049740">
    <property type="protein sequence ID" value="QII82933.1"/>
    <property type="molecule type" value="Genomic_DNA"/>
</dbReference>
<reference evidence="4 5" key="1">
    <citation type="journal article" date="2017" name="Int. J. Syst. Evol. Microbiol.">
        <title>Jeotgalibaca porci sp. nov. and Jeotgalibaca arthritidis sp. nov., isolated from pigs, and emended description of the genus Jeotgalibaca.</title>
        <authorList>
            <person name="Zamora L."/>
            <person name="Perez-Sancho M."/>
            <person name="Dominguez L."/>
            <person name="Fernandez-Garayzabal J.F."/>
            <person name="Vela A.I."/>
        </authorList>
    </citation>
    <scope>NUCLEOTIDE SEQUENCE [LARGE SCALE GENOMIC DNA]</scope>
    <source>
        <strain evidence="4 5">CECT 9157</strain>
    </source>
</reference>
<feature type="signal peptide" evidence="2">
    <location>
        <begin position="1"/>
        <end position="15"/>
    </location>
</feature>
<dbReference type="AlphaFoldDB" id="A0A6G7KCE1"/>
<evidence type="ECO:0000313" key="4">
    <source>
        <dbReference type="EMBL" id="QII82933.1"/>
    </source>
</evidence>
<feature type="domain" description="NodB homology" evidence="3">
    <location>
        <begin position="78"/>
        <end position="261"/>
    </location>
</feature>
<feature type="chain" id="PRO_5038656716" evidence="2">
    <location>
        <begin position="16"/>
        <end position="274"/>
    </location>
</feature>
<dbReference type="Proteomes" id="UP000501451">
    <property type="component" value="Chromosome"/>
</dbReference>
<accession>A0A6G7KCE1</accession>
<dbReference type="PROSITE" id="PS51257">
    <property type="entry name" value="PROKAR_LIPOPROTEIN"/>
    <property type="match status" value="1"/>
</dbReference>
<dbReference type="InterPro" id="IPR050248">
    <property type="entry name" value="Polysacc_deacetylase_ArnD"/>
</dbReference>
<evidence type="ECO:0000313" key="5">
    <source>
        <dbReference type="Proteomes" id="UP000501451"/>
    </source>
</evidence>
<sequence>MKQSLLLLLAVSLLAACSSDSPETETTQSSQETISSSEDVSSSNASSQDVIEEESVAYEYDINQAIFTVEPIDDAPVEVALLTFDDAPQPPNSYSLAIAHTVKEKDANAIFFVVGQFLEDETSQAIIKEIYDMGFEIGNHSYSHPDFHSLTYEEQKEEIVKTNDNIEAITGQRPRFIRPPYGQYDDNTLAVIEEEKMTMMNWTYGYDWEEAYMNTPALADIMVNTEFLGNGANLLMHDREWTAGAIGDIIDGLREKGYEMVDPALIASPEREED</sequence>
<dbReference type="InterPro" id="IPR011330">
    <property type="entry name" value="Glyco_hydro/deAcase_b/a-brl"/>
</dbReference>
<dbReference type="InterPro" id="IPR002509">
    <property type="entry name" value="NODB_dom"/>
</dbReference>
<feature type="region of interest" description="Disordered" evidence="1">
    <location>
        <begin position="20"/>
        <end position="48"/>
    </location>
</feature>
<evidence type="ECO:0000256" key="2">
    <source>
        <dbReference type="SAM" id="SignalP"/>
    </source>
</evidence>
<proteinExistence type="predicted"/>
<dbReference type="Gene3D" id="3.20.20.370">
    <property type="entry name" value="Glycoside hydrolase/deacetylase"/>
    <property type="match status" value="1"/>
</dbReference>
<name>A0A6G7KCE1_9LACT</name>
<dbReference type="PROSITE" id="PS51677">
    <property type="entry name" value="NODB"/>
    <property type="match status" value="1"/>
</dbReference>